<comment type="caution">
    <text evidence="2">The sequence shown here is derived from an EMBL/GenBank/DDBJ whole genome shotgun (WGS) entry which is preliminary data.</text>
</comment>
<dbReference type="SUPFAM" id="SSF53474">
    <property type="entry name" value="alpha/beta-Hydrolases"/>
    <property type="match status" value="1"/>
</dbReference>
<sequence length="177" mass="19366">MEHRGMPSFLSRSSAEEEKVSKAHGAVQAASGGCFGVTVKERSCWLRPQSRAGIERRQPLLASGPGSLNIQATLHYARPMMLRALGFPRSPFRWARAQTLRCRLAITARERKGLASRAIVPVPLSYAIFDGPSSDPPLVFLHGLFGSKSNFSSLVKKLVLQTGRKIGANNRCPQPWG</sequence>
<organism evidence="2 3">
    <name type="scientific">Crotalus adamanteus</name>
    <name type="common">Eastern diamondback rattlesnake</name>
    <dbReference type="NCBI Taxonomy" id="8729"/>
    <lineage>
        <taxon>Eukaryota</taxon>
        <taxon>Metazoa</taxon>
        <taxon>Chordata</taxon>
        <taxon>Craniata</taxon>
        <taxon>Vertebrata</taxon>
        <taxon>Euteleostomi</taxon>
        <taxon>Lepidosauria</taxon>
        <taxon>Squamata</taxon>
        <taxon>Bifurcata</taxon>
        <taxon>Unidentata</taxon>
        <taxon>Episquamata</taxon>
        <taxon>Toxicofera</taxon>
        <taxon>Serpentes</taxon>
        <taxon>Colubroidea</taxon>
        <taxon>Viperidae</taxon>
        <taxon>Crotalinae</taxon>
        <taxon>Crotalus</taxon>
    </lineage>
</organism>
<accession>A0AAW1CD13</accession>
<dbReference type="EMBL" id="JAOTOJ010000001">
    <property type="protein sequence ID" value="KAK9412366.1"/>
    <property type="molecule type" value="Genomic_DNA"/>
</dbReference>
<reference evidence="2 3" key="1">
    <citation type="journal article" date="2024" name="Proc. Natl. Acad. Sci. U.S.A.">
        <title>The genetic regulatory architecture and epigenomic basis for age-related changes in rattlesnake venom.</title>
        <authorList>
            <person name="Hogan M.P."/>
            <person name="Holding M.L."/>
            <person name="Nystrom G.S."/>
            <person name="Colston T.J."/>
            <person name="Bartlett D.A."/>
            <person name="Mason A.J."/>
            <person name="Ellsworth S.A."/>
            <person name="Rautsaw R.M."/>
            <person name="Lawrence K.C."/>
            <person name="Strickland J.L."/>
            <person name="He B."/>
            <person name="Fraser P."/>
            <person name="Margres M.J."/>
            <person name="Gilbert D.M."/>
            <person name="Gibbs H.L."/>
            <person name="Parkinson C.L."/>
            <person name="Rokyta D.R."/>
        </authorList>
    </citation>
    <scope>NUCLEOTIDE SEQUENCE [LARGE SCALE GENOMIC DNA]</scope>
    <source>
        <strain evidence="2">DRR0105</strain>
    </source>
</reference>
<evidence type="ECO:0000313" key="3">
    <source>
        <dbReference type="Proteomes" id="UP001474421"/>
    </source>
</evidence>
<gene>
    <name evidence="2" type="ORF">NXF25_003541</name>
</gene>
<name>A0AAW1CD13_CROAD</name>
<feature type="region of interest" description="Disordered" evidence="1">
    <location>
        <begin position="1"/>
        <end position="23"/>
    </location>
</feature>
<keyword evidence="3" id="KW-1185">Reference proteome</keyword>
<evidence type="ECO:0000256" key="1">
    <source>
        <dbReference type="SAM" id="MobiDB-lite"/>
    </source>
</evidence>
<dbReference type="InterPro" id="IPR029058">
    <property type="entry name" value="AB_hydrolase_fold"/>
</dbReference>
<dbReference type="Proteomes" id="UP001474421">
    <property type="component" value="Unassembled WGS sequence"/>
</dbReference>
<proteinExistence type="predicted"/>
<protein>
    <submittedName>
        <fullName evidence="2">Protein ABHD11</fullName>
    </submittedName>
</protein>
<evidence type="ECO:0000313" key="2">
    <source>
        <dbReference type="EMBL" id="KAK9412366.1"/>
    </source>
</evidence>
<dbReference type="PROSITE" id="PS51257">
    <property type="entry name" value="PROKAR_LIPOPROTEIN"/>
    <property type="match status" value="1"/>
</dbReference>
<dbReference type="AlphaFoldDB" id="A0AAW1CD13"/>